<keyword evidence="2" id="KW-1185">Reference proteome</keyword>
<protein>
    <submittedName>
        <fullName evidence="1">Uncharacterized protein</fullName>
    </submittedName>
</protein>
<dbReference type="NCBIfam" id="TIGR01053">
    <property type="entry name" value="LSD1"/>
    <property type="match status" value="1"/>
</dbReference>
<gene>
    <name evidence="1" type="ORF">FGG15_00420</name>
</gene>
<evidence type="ECO:0000313" key="2">
    <source>
        <dbReference type="Proteomes" id="UP000751614"/>
    </source>
</evidence>
<sequence>MFCDNCLSLLAYPQGSTQISAKEGRIERQKG</sequence>
<proteinExistence type="predicted"/>
<dbReference type="EMBL" id="VCNI01000001">
    <property type="protein sequence ID" value="TMU56042.1"/>
    <property type="molecule type" value="Genomic_DNA"/>
</dbReference>
<reference evidence="1 2" key="1">
    <citation type="submission" date="2019-05" db="EMBL/GenBank/DDBJ databases">
        <title>Flagellimonas sp. AsT0115, sp. nov., isolated from a marine red algae, Asparagopsis taxiformis.</title>
        <authorList>
            <person name="Kim J."/>
            <person name="Jeong S.E."/>
            <person name="Jeon C.O."/>
        </authorList>
    </citation>
    <scope>NUCLEOTIDE SEQUENCE [LARGE SCALE GENOMIC DNA]</scope>
    <source>
        <strain evidence="1 2">AsT0115</strain>
    </source>
</reference>
<accession>A0ABY2WM07</accession>
<name>A0ABY2WM07_9FLAO</name>
<evidence type="ECO:0000313" key="1">
    <source>
        <dbReference type="EMBL" id="TMU56042.1"/>
    </source>
</evidence>
<dbReference type="Proteomes" id="UP000751614">
    <property type="component" value="Unassembled WGS sequence"/>
</dbReference>
<comment type="caution">
    <text evidence="1">The sequence shown here is derived from an EMBL/GenBank/DDBJ whole genome shotgun (WGS) entry which is preliminary data.</text>
</comment>
<organism evidence="1 2">
    <name type="scientific">Flagellimonas algicola</name>
    <dbReference type="NCBI Taxonomy" id="2583815"/>
    <lineage>
        <taxon>Bacteria</taxon>
        <taxon>Pseudomonadati</taxon>
        <taxon>Bacteroidota</taxon>
        <taxon>Flavobacteriia</taxon>
        <taxon>Flavobacteriales</taxon>
        <taxon>Flavobacteriaceae</taxon>
        <taxon>Flagellimonas</taxon>
    </lineage>
</organism>